<sequence length="326" mass="35368">MRFTPRMPIPAFAVQDARWVRSTGFALGQISSSLVRGHGDAHPLQGANAMSPIIVATDLNPESDLALSRASAIARELDAPLIVMHTVDDQLPLLARDNVCKETRRLLEDQLSRCVPDSSVHTQLIVSPGRVAESTLRLVSEERAQLLVLGKHHQRSPERVVYTTAERVSRLSCAPVLTVATAGGKYQSALLALDFSACASEALRCAARLLDGGRLHALHVCNPPLAKRLAGPAVQRAYIDEQSEMLDYLLKDELETLKLIGTTAPQIELQITCGEMREQFDQAIAQFSPGFVALGSHSRDGLTHALRGSLAQALLRDSPCDVLIAH</sequence>
<dbReference type="CDD" id="cd00293">
    <property type="entry name" value="USP-like"/>
    <property type="match status" value="2"/>
</dbReference>
<evidence type="ECO:0000259" key="4">
    <source>
        <dbReference type="Pfam" id="PF00582"/>
    </source>
</evidence>
<evidence type="ECO:0000313" key="6">
    <source>
        <dbReference type="Proteomes" id="UP000463138"/>
    </source>
</evidence>
<evidence type="ECO:0000256" key="1">
    <source>
        <dbReference type="ARBA" id="ARBA00008791"/>
    </source>
</evidence>
<comment type="caution">
    <text evidence="5">The sequence shown here is derived from an EMBL/GenBank/DDBJ whole genome shotgun (WGS) entry which is preliminary data.</text>
</comment>
<dbReference type="GO" id="GO:0005524">
    <property type="term" value="F:ATP binding"/>
    <property type="evidence" value="ECO:0007669"/>
    <property type="project" value="UniProtKB-KW"/>
</dbReference>
<protein>
    <submittedName>
        <fullName evidence="5">Universal stress protein</fullName>
    </submittedName>
</protein>
<organism evidence="5 6">
    <name type="scientific">Halopseudomonas laoshanensis</name>
    <dbReference type="NCBI Taxonomy" id="2268758"/>
    <lineage>
        <taxon>Bacteria</taxon>
        <taxon>Pseudomonadati</taxon>
        <taxon>Pseudomonadota</taxon>
        <taxon>Gammaproteobacteria</taxon>
        <taxon>Pseudomonadales</taxon>
        <taxon>Pseudomonadaceae</taxon>
        <taxon>Halopseudomonas</taxon>
    </lineage>
</organism>
<dbReference type="OrthoDB" id="9792500at2"/>
<keyword evidence="3" id="KW-0067">ATP-binding</keyword>
<dbReference type="PRINTS" id="PR01438">
    <property type="entry name" value="UNVRSLSTRESS"/>
</dbReference>
<dbReference type="AlphaFoldDB" id="A0A7V7GPS8"/>
<reference evidence="5 6" key="1">
    <citation type="submission" date="2018-07" db="EMBL/GenBank/DDBJ databases">
        <title>Pseudomonas laoshanensis sp. nov., isolated from soil.</title>
        <authorList>
            <person name="Sun J."/>
            <person name="Yu L."/>
            <person name="Wang M."/>
            <person name="Zhang C."/>
        </authorList>
    </citation>
    <scope>NUCLEOTIDE SEQUENCE [LARGE SCALE GENOMIC DNA]</scope>
    <source>
        <strain evidence="5 6">Y22</strain>
    </source>
</reference>
<evidence type="ECO:0000313" key="5">
    <source>
        <dbReference type="EMBL" id="KAA0691816.1"/>
    </source>
</evidence>
<feature type="domain" description="UspA" evidence="4">
    <location>
        <begin position="52"/>
        <end position="179"/>
    </location>
</feature>
<dbReference type="Pfam" id="PF00582">
    <property type="entry name" value="Usp"/>
    <property type="match status" value="2"/>
</dbReference>
<dbReference type="PANTHER" id="PTHR46268">
    <property type="entry name" value="STRESS RESPONSE PROTEIN NHAX"/>
    <property type="match status" value="1"/>
</dbReference>
<dbReference type="InterPro" id="IPR014729">
    <property type="entry name" value="Rossmann-like_a/b/a_fold"/>
</dbReference>
<dbReference type="InterPro" id="IPR006015">
    <property type="entry name" value="Universal_stress_UspA"/>
</dbReference>
<proteinExistence type="inferred from homology"/>
<dbReference type="PANTHER" id="PTHR46268:SF27">
    <property type="entry name" value="UNIVERSAL STRESS PROTEIN RV2623"/>
    <property type="match status" value="1"/>
</dbReference>
<keyword evidence="2" id="KW-0547">Nucleotide-binding</keyword>
<name>A0A7V7GPS8_9GAMM</name>
<dbReference type="EMBL" id="QOVF01000007">
    <property type="protein sequence ID" value="KAA0691816.1"/>
    <property type="molecule type" value="Genomic_DNA"/>
</dbReference>
<dbReference type="InterPro" id="IPR006016">
    <property type="entry name" value="UspA"/>
</dbReference>
<dbReference type="Gene3D" id="3.40.50.620">
    <property type="entry name" value="HUPs"/>
    <property type="match status" value="2"/>
</dbReference>
<evidence type="ECO:0000256" key="3">
    <source>
        <dbReference type="ARBA" id="ARBA00022840"/>
    </source>
</evidence>
<accession>A0A7V7GPS8</accession>
<feature type="domain" description="UspA" evidence="4">
    <location>
        <begin position="186"/>
        <end position="325"/>
    </location>
</feature>
<evidence type="ECO:0000256" key="2">
    <source>
        <dbReference type="ARBA" id="ARBA00022741"/>
    </source>
</evidence>
<keyword evidence="6" id="KW-1185">Reference proteome</keyword>
<comment type="similarity">
    <text evidence="1">Belongs to the universal stress protein A family.</text>
</comment>
<gene>
    <name evidence="5" type="ORF">DT594_16400</name>
</gene>
<dbReference type="Proteomes" id="UP000463138">
    <property type="component" value="Unassembled WGS sequence"/>
</dbReference>
<dbReference type="SUPFAM" id="SSF52402">
    <property type="entry name" value="Adenine nucleotide alpha hydrolases-like"/>
    <property type="match status" value="2"/>
</dbReference>